<dbReference type="EMBL" id="HBUE01074336">
    <property type="protein sequence ID" value="CAG6474246.1"/>
    <property type="molecule type" value="Transcribed_RNA"/>
</dbReference>
<organism evidence="2">
    <name type="scientific">Culex pipiens</name>
    <name type="common">House mosquito</name>
    <dbReference type="NCBI Taxonomy" id="7175"/>
    <lineage>
        <taxon>Eukaryota</taxon>
        <taxon>Metazoa</taxon>
        <taxon>Ecdysozoa</taxon>
        <taxon>Arthropoda</taxon>
        <taxon>Hexapoda</taxon>
        <taxon>Insecta</taxon>
        <taxon>Pterygota</taxon>
        <taxon>Neoptera</taxon>
        <taxon>Endopterygota</taxon>
        <taxon>Diptera</taxon>
        <taxon>Nematocera</taxon>
        <taxon>Culicoidea</taxon>
        <taxon>Culicidae</taxon>
        <taxon>Culicinae</taxon>
        <taxon>Culicini</taxon>
        <taxon>Culex</taxon>
        <taxon>Culex</taxon>
    </lineage>
</organism>
<accession>A0A8D8BEB5</accession>
<sequence length="117" mass="13288">MSFFWWLSYRKPAKRMLGVVCWAAELRVLPFPLLPPVLTPSSTPRLRVRFQQRPQEPQRCPLPALPSPAARTSRPKSAQSTCAHHRPPSPTPRWKSTRNPASTSSLPTRLRRQVPSG</sequence>
<evidence type="ECO:0000313" key="2">
    <source>
        <dbReference type="EMBL" id="CAG6474241.1"/>
    </source>
</evidence>
<protein>
    <submittedName>
        <fullName evidence="2">(northern house mosquito) hypothetical protein</fullName>
    </submittedName>
</protein>
<evidence type="ECO:0000256" key="1">
    <source>
        <dbReference type="SAM" id="MobiDB-lite"/>
    </source>
</evidence>
<feature type="compositionally biased region" description="Polar residues" evidence="1">
    <location>
        <begin position="97"/>
        <end position="107"/>
    </location>
</feature>
<dbReference type="AlphaFoldDB" id="A0A8D8BEB5"/>
<proteinExistence type="predicted"/>
<name>A0A8D8BEB5_CULPI</name>
<reference evidence="2" key="1">
    <citation type="submission" date="2021-05" db="EMBL/GenBank/DDBJ databases">
        <authorList>
            <person name="Alioto T."/>
            <person name="Alioto T."/>
            <person name="Gomez Garrido J."/>
        </authorList>
    </citation>
    <scope>NUCLEOTIDE SEQUENCE</scope>
</reference>
<feature type="region of interest" description="Disordered" evidence="1">
    <location>
        <begin position="51"/>
        <end position="117"/>
    </location>
</feature>
<dbReference type="EMBL" id="HBUE01074334">
    <property type="protein sequence ID" value="CAG6474241.1"/>
    <property type="molecule type" value="Transcribed_RNA"/>
</dbReference>